<evidence type="ECO:0000313" key="1">
    <source>
        <dbReference type="EMBL" id="KAJ8645613.1"/>
    </source>
</evidence>
<keyword evidence="2" id="KW-1185">Reference proteome</keyword>
<organism evidence="1 2">
    <name type="scientific">Persea americana</name>
    <name type="common">Avocado</name>
    <dbReference type="NCBI Taxonomy" id="3435"/>
    <lineage>
        <taxon>Eukaryota</taxon>
        <taxon>Viridiplantae</taxon>
        <taxon>Streptophyta</taxon>
        <taxon>Embryophyta</taxon>
        <taxon>Tracheophyta</taxon>
        <taxon>Spermatophyta</taxon>
        <taxon>Magnoliopsida</taxon>
        <taxon>Magnoliidae</taxon>
        <taxon>Laurales</taxon>
        <taxon>Lauraceae</taxon>
        <taxon>Persea</taxon>
    </lineage>
</organism>
<accession>A0ACC2MJT5</accession>
<name>A0ACC2MJT5_PERAE</name>
<proteinExistence type="predicted"/>
<dbReference type="Proteomes" id="UP001234297">
    <property type="component" value="Chromosome 2"/>
</dbReference>
<dbReference type="EMBL" id="CM056810">
    <property type="protein sequence ID" value="KAJ8645613.1"/>
    <property type="molecule type" value="Genomic_DNA"/>
</dbReference>
<evidence type="ECO:0000313" key="2">
    <source>
        <dbReference type="Proteomes" id="UP001234297"/>
    </source>
</evidence>
<comment type="caution">
    <text evidence="1">The sequence shown here is derived from an EMBL/GenBank/DDBJ whole genome shotgun (WGS) entry which is preliminary data.</text>
</comment>
<protein>
    <submittedName>
        <fullName evidence="1">Uncharacterized protein</fullName>
    </submittedName>
</protein>
<gene>
    <name evidence="1" type="ORF">MRB53_007361</name>
</gene>
<reference evidence="1 2" key="1">
    <citation type="journal article" date="2022" name="Hortic Res">
        <title>A haplotype resolved chromosomal level avocado genome allows analysis of novel avocado genes.</title>
        <authorList>
            <person name="Nath O."/>
            <person name="Fletcher S.J."/>
            <person name="Hayward A."/>
            <person name="Shaw L.M."/>
            <person name="Masouleh A.K."/>
            <person name="Furtado A."/>
            <person name="Henry R.J."/>
            <person name="Mitter N."/>
        </authorList>
    </citation>
    <scope>NUCLEOTIDE SEQUENCE [LARGE SCALE GENOMIC DNA]</scope>
    <source>
        <strain evidence="2">cv. Hass</strain>
    </source>
</reference>
<sequence>MGTKSYNPFCFPQNAPCNSKRKCARRIRSPSISHSSNHGLESPTISGVPQLRFLFLNSSFRMLRDFKIFRRHSGKSNVPEGNENLPAEPSDGSSDPKALDPARAPLNAIQEQVQNPKSALLGQELGHRGKIDRTPSRMKRKGGPDGAPLPFPTPERLGIGPYAAASRARFGKTESGGSEVQEETRAESVHLPPPGRGVGNGNGGFTNMTPRAVRNVGKAVSSNHSESGSAWSTQSTPTKSVTKPPNPAFAHSNGCRPPLSLGARAGNFAALSKGISVSSVTSTVVNSVEVPYFELKEDPSFWLDHNVQVLIRVRPLNGTERGSYGYNRCLKQESAQSVTWIGQPETRFTFDHVACETVNQEMLFRVAGLPMVENCLSGYNSCMFAYGQTGSGKTYTMLGEIDDLEVRPSTDRGMTPRIFEFLFARIRAEEESRQDEKLKYNCKCSFLEIYNEQITDLLDPCSSNLLLREDNRKGVYVENLTEIEVETVSDILRLLIQGAANRKVAATNMNRESSRSHSVFTCVIESQWEKDSAINLRFARLNLVDLAGSERQKTSGAEGERLKEAANINKSLSTLGHVIMLLVDVAQGKQRHVPYRDSRLTFLLQDSLGGNSKTMIIANVSPSICCAAETLSTLKFAQRAKLIQNNAVVNEDASGDVIALQHQILLLKEELSLLKRQNVSRSLSFRSAIFGDSDNEGQDAAPKGKIPKIGHEEVDESHGCESLGVVRVSTKQLKSLETTLAGALRREQMADGAVKQLEAEIEQLNRLVRHREEDTRCTKMMLKFREEKIHRMKSFLDGLTPIDSYLLEENNALTEEIQLLQARLDKNPEVTRFALENIRLLDQLRRFQDFYEEGEREILLAEVSEMRDQLVQLLDGNYGQDSRLNTSIVTQGRETSHHRSADDSKEDLLQIELKNTREELVDCRKNLHYCTELNGKLSMETDDLKSQLRKLKNACYDQVPNEEQHEDHRCHGFCSAETEKSDPLLLEAKPKKTADWTHETMGKHDEDILKLQLELDIVKSILEEERASRGELEERALRDADLANEKYLQISKQCEHAQNELKDARSVIEALESQQFLSFSEMEEIRESNERCMELLKKQEQEISILKEQLAGNLEGNGKLSSSYQELRDQPFKRSENGDSPLKAKMKRMQDSLEMARMLNMRYQNDQAYQITNEQEMDEVRMQVEAETAEVIVCMQEELAALQQQAADSNAKELEMKHQLMLLETESQELKERINLMTQDNERLGELLEKKDEDLRTSSEEWERLACEIAETLSSGHEALEDASDQVDLIAESFPQRRSWIGEQVERMVRTICEKDLLIEELQQCLEDAHKIRSDMDLKLRSLRGATLAITEAQQQQSSEREKEVLLLTSQLNAKLSIIADFEERVKLAEDQIKKAELCATVAFMTVNRLSEINSSHLEELKHKELQLNEYVEVDLRRDALSQEQAHVIAEADRQIEALKAQLEGCEESAAELKVKLLEEQEHVRAMQQQLEKAEKDFAESKAADDLSKVKEKLNEFNMGVHTLNSCMNEYVEDVGRPDKVKTPEKHAATFMESADSSPTEIEMTPGISGAESHDDQNNTVDRKERSLGGCVHKNSSKVGKSVSDSTEWKVIGFQCGQEEFRNGNTPEDVTILLLRKEIECALDSLKGVQIQMKKIVDEKEEVKNSEKQSRESIKCLTGQVLRLETEMNAMEKQFDFRMAELNHKLKVMGETVKDADSYFSQAKEVLELELCDAKVLAFQKVAEASSILAKFEEAQDTMKEANIMVNALVAANETSKLEIERFKKTEMSLVNEVQNLQSSNVQKEQEYELLESQFHSNLEETRNLVQVLEDIVSRLQTSFKEELTSVVSDIHCVKSQFLHSANLTRTWLEDIWSEIIRKDCAMSVLHLCHIGILLETVTGLNAENSFLHHGLNESNSIIADLKKHNFRAKRELEMCSVLKGKLLVDIKNSFRRITRKEDETGELSPKLSSFEKKISDLQLQEESMLARSNSMGSELALLVRDLNMNNRNALASLLDKKKLLEERDFIFKELDGLINDQLSGSDDISSSLQAGNIELMEGIGNYKDLIQTQTEVILMDLSAKDLELLFLTSELEQQTTGLQHMAVRMIDLEKGQDKLSTLLENFKREMIFVKVDEELEKQISMDVTVEVALLKDVVAEMQHQLDLAQSVRDDLLLKFKQSSERAAKLENEKKAIEIEILSLKEVSDKQLSDLSSQSTQRIRLQDLHDEVGLLQDLISRQQNSLDEKSRELTEVKGCYDISLKELESKNQEMEIQIKRMNVVVNANETLKCELNEATEARDKLSAQIQVLKIETERLSKDLQMKETALEGSSNRVSVLDVENQKLQDDISFLQSSISRLQTELDSKTSEITKIHQSNSIALDNFELEKQEMLNLMGKIDALEVENEKLKSEAQNIKAEQHRVLEDLQRKSLELESCSSSMCVLDQKNHKLQETICSLEACITSLHQDLDMKDIELKEVCSSHSIIANELDGRTHDIEIQINLVNALKAENSSWRSEIMFANQKKDEILTLVDLNLERFFVVMRAMDLIEKKVFQVLDGRSTALLDVMFQKYSEFEEMVSNLITESEHLEMFAQELISENSFLQAELVRKDEVLEGLSFDLSLLQESASNAMDHKDEFEKIAIALETVEDELALKSNELDESVSHVQMLEAQLLEKDERISALELDLSKEQELLKLFSHENLHLKAHVDELLVTKNSIEDELMEKSKITERLEDELIEMSTSLEKLNFYLEGLKGDLSKVTSERDCLDSEVLSLKEQMEMTRALAEENEAIATEARQIAESKRTYAEDKEEEVKLLEKSVEELESTINVLENKVEIIKREAERQRLEREELEMELQTVKHQMSVHTSGENMNLEIQNIKRDGGEGFRRSFEEKLRDLEEAQKKIRSLEKELAEKDAEIAQCKAHISELNMHAEAQGLEYKQKFKALEAMAQQVKPEPVSSNAVNATATKLDKNPSKSRGSGSPFKCIGLGLTHQINSEKDEELTAGRHRIEELEAVAASRQKEIFMLNARLAAAESMTHDVIRDLLGVKLDMTNYASLLDHQQVQKITERARFHSEEAQEKGQEVIKLKQQLNEFIEERQGWLDEINRRHAEMVAAQVALEKLRQRDHFLTTENEMLKMDNVNHKKKVMELEDEMKKLSGQQNLQQRIHHHAKIKDENNSLKTQNEDLSARLRRTEALLSRMKEELSRYRASSGKNPYIDIDEEQRLKRKLEDTEGERVQLAQKLLNLCTSILKAAGITRPLSDISPSVAEEALTQLKDRIASTERELQDWKFKSKISSEKMRLSELRQQPSPLSSRPDENCHTPRRMSRTSPLSSLR</sequence>